<reference key="2">
    <citation type="submission" date="2011-08" db="EMBL/GenBank/DDBJ databases">
        <title>Genome sequence of Naumovozyma castellii.</title>
        <authorList>
            <person name="Gordon J.L."/>
            <person name="Armisen D."/>
            <person name="Proux-Wera E."/>
            <person name="OhEigeartaigh S.S."/>
            <person name="Byrne K.P."/>
            <person name="Wolfe K.H."/>
        </authorList>
    </citation>
    <scope>NUCLEOTIDE SEQUENCE</scope>
    <source>
        <strain>Type strain:CBS 4309</strain>
    </source>
</reference>
<dbReference type="HOGENOM" id="CLU_1635835_0_0_1"/>
<dbReference type="KEGG" id="ncs:NCAS_0F04050"/>
<sequence length="162" mass="18504">MGYCGENTSRRNLRRGTRTKAIYVIRNFPRRVSVSAVFCQPKGTFLFWWQTIGRTNVPHQTGPQNLFSFPDSAEKCSRIQRGERSSRRKSFSNSPAFRIIRYFVPERKGNSALSETSCPKCQDNSRELFHMSALSTVPKMPLTALSTVNLFETPVLSYLVKS</sequence>
<dbReference type="AlphaFoldDB" id="G0VHB6"/>
<accession>G0VHB6</accession>
<organism evidence="1 2">
    <name type="scientific">Naumovozyma castellii</name>
    <name type="common">Yeast</name>
    <name type="synonym">Saccharomyces castellii</name>
    <dbReference type="NCBI Taxonomy" id="27288"/>
    <lineage>
        <taxon>Eukaryota</taxon>
        <taxon>Fungi</taxon>
        <taxon>Dikarya</taxon>
        <taxon>Ascomycota</taxon>
        <taxon>Saccharomycotina</taxon>
        <taxon>Saccharomycetes</taxon>
        <taxon>Saccharomycetales</taxon>
        <taxon>Saccharomycetaceae</taxon>
        <taxon>Naumovozyma</taxon>
    </lineage>
</organism>
<dbReference type="Proteomes" id="UP000001640">
    <property type="component" value="Chromosome 6"/>
</dbReference>
<evidence type="ECO:0000313" key="1">
    <source>
        <dbReference type="EMBL" id="CCC70889.1"/>
    </source>
</evidence>
<dbReference type="RefSeq" id="XP_003677242.1">
    <property type="nucleotide sequence ID" value="XM_003677194.1"/>
</dbReference>
<dbReference type="GeneID" id="96904535"/>
<dbReference type="EMBL" id="HE576757">
    <property type="protein sequence ID" value="CCC70889.1"/>
    <property type="molecule type" value="Genomic_DNA"/>
</dbReference>
<dbReference type="InParanoid" id="G0VHB6"/>
<proteinExistence type="predicted"/>
<gene>
    <name evidence="1" type="primary">NCAS0F04050</name>
    <name evidence="1" type="ordered locus">NCAS_0F04050</name>
</gene>
<keyword evidence="2" id="KW-1185">Reference proteome</keyword>
<evidence type="ECO:0000313" key="2">
    <source>
        <dbReference type="Proteomes" id="UP000001640"/>
    </source>
</evidence>
<reference evidence="1 2" key="1">
    <citation type="journal article" date="2011" name="Proc. Natl. Acad. Sci. U.S.A.">
        <title>Evolutionary erosion of yeast sex chromosomes by mating-type switching accidents.</title>
        <authorList>
            <person name="Gordon J.L."/>
            <person name="Armisen D."/>
            <person name="Proux-Wera E."/>
            <person name="Oheigeartaigh S.S."/>
            <person name="Byrne K.P."/>
            <person name="Wolfe K.H."/>
        </authorList>
    </citation>
    <scope>NUCLEOTIDE SEQUENCE [LARGE SCALE GENOMIC DNA]</scope>
    <source>
        <strain evidence="2">ATCC 76901 / BCRC 22586 / CBS 4309 / NBRC 1992 / NRRL Y-12630</strain>
    </source>
</reference>
<protein>
    <submittedName>
        <fullName evidence="1">Uncharacterized protein</fullName>
    </submittedName>
</protein>
<name>G0VHB6_NAUCA</name>